<evidence type="ECO:0000313" key="19">
    <source>
        <dbReference type="Proteomes" id="UP001161247"/>
    </source>
</evidence>
<dbReference type="Proteomes" id="UP001161247">
    <property type="component" value="Chromosome 6"/>
</dbReference>
<keyword evidence="5" id="KW-0479">Metal-binding</keyword>
<keyword evidence="9" id="KW-0472">Membrane</keyword>
<evidence type="ECO:0000256" key="14">
    <source>
        <dbReference type="PROSITE-ProRule" id="PRU01388"/>
    </source>
</evidence>
<dbReference type="Pfam" id="PF13764">
    <property type="entry name" value="E3_UbLigase_R4"/>
    <property type="match status" value="1"/>
</dbReference>
<name>A0AAV1DQF1_OLDCO</name>
<dbReference type="Pfam" id="PF00569">
    <property type="entry name" value="ZZ"/>
    <property type="match status" value="1"/>
</dbReference>
<dbReference type="InterPro" id="IPR056530">
    <property type="entry name" value="UBR4-like_dom"/>
</dbReference>
<protein>
    <recommendedName>
        <fullName evidence="11">Auxin transport protein BIG</fullName>
    </recommendedName>
</protein>
<dbReference type="InterPro" id="IPR036322">
    <property type="entry name" value="WD40_repeat_dom_sf"/>
</dbReference>
<keyword evidence="10" id="KW-0927">Auxin signaling pathway</keyword>
<dbReference type="PROSITE" id="PS51157">
    <property type="entry name" value="ZF_UBR"/>
    <property type="match status" value="1"/>
</dbReference>
<dbReference type="PANTHER" id="PTHR21725">
    <property type="entry name" value="E3 UBIQUITIN-PROTEIN LIGASE UBR4"/>
    <property type="match status" value="1"/>
</dbReference>
<dbReference type="PROSITE" id="PS01357">
    <property type="entry name" value="ZF_ZZ_1"/>
    <property type="match status" value="1"/>
</dbReference>
<dbReference type="SUPFAM" id="SSF50978">
    <property type="entry name" value="WD40 repeat-like"/>
    <property type="match status" value="1"/>
</dbReference>
<dbReference type="PROSITE" id="PS52043">
    <property type="entry name" value="UBR4_E3"/>
    <property type="match status" value="1"/>
</dbReference>
<keyword evidence="19" id="KW-1185">Reference proteome</keyword>
<dbReference type="InterPro" id="IPR025704">
    <property type="entry name" value="E3_Ub_ligase_UBR4_C"/>
</dbReference>
<evidence type="ECO:0000259" key="17">
    <source>
        <dbReference type="PROSITE" id="PS51157"/>
    </source>
</evidence>
<dbReference type="GO" id="GO:0016020">
    <property type="term" value="C:membrane"/>
    <property type="evidence" value="ECO:0007669"/>
    <property type="project" value="UniProtKB-SubCell"/>
</dbReference>
<evidence type="ECO:0000256" key="11">
    <source>
        <dbReference type="ARBA" id="ARBA00070858"/>
    </source>
</evidence>
<dbReference type="GO" id="GO:0009926">
    <property type="term" value="P:auxin polar transport"/>
    <property type="evidence" value="ECO:0007669"/>
    <property type="project" value="TreeGrafter"/>
</dbReference>
<dbReference type="FunFam" id="3.30.60.90:FF:000010">
    <property type="entry name" value="auxin transport protein BIG"/>
    <property type="match status" value="1"/>
</dbReference>
<dbReference type="EMBL" id="OX459123">
    <property type="protein sequence ID" value="CAI9109909.1"/>
    <property type="molecule type" value="Genomic_DNA"/>
</dbReference>
<comment type="similarity">
    <text evidence="2 14">Belongs to the UBR4 family.</text>
</comment>
<feature type="region of interest" description="Disordered" evidence="15">
    <location>
        <begin position="3786"/>
        <end position="3833"/>
    </location>
</feature>
<organism evidence="18 19">
    <name type="scientific">Oldenlandia corymbosa var. corymbosa</name>
    <dbReference type="NCBI Taxonomy" id="529605"/>
    <lineage>
        <taxon>Eukaryota</taxon>
        <taxon>Viridiplantae</taxon>
        <taxon>Streptophyta</taxon>
        <taxon>Embryophyta</taxon>
        <taxon>Tracheophyta</taxon>
        <taxon>Spermatophyta</taxon>
        <taxon>Magnoliopsida</taxon>
        <taxon>eudicotyledons</taxon>
        <taxon>Gunneridae</taxon>
        <taxon>Pentapetalae</taxon>
        <taxon>asterids</taxon>
        <taxon>lamiids</taxon>
        <taxon>Gentianales</taxon>
        <taxon>Rubiaceae</taxon>
        <taxon>Rubioideae</taxon>
        <taxon>Spermacoceae</taxon>
        <taxon>Hedyotis-Oldenlandia complex</taxon>
        <taxon>Oldenlandia</taxon>
    </lineage>
</organism>
<dbReference type="CDD" id="cd19681">
    <property type="entry name" value="UBR-box_BIG_like"/>
    <property type="match status" value="1"/>
</dbReference>
<feature type="compositionally biased region" description="Basic and acidic residues" evidence="15">
    <location>
        <begin position="3137"/>
        <end position="3146"/>
    </location>
</feature>
<dbReference type="InterPro" id="IPR011989">
    <property type="entry name" value="ARM-like"/>
</dbReference>
<feature type="compositionally biased region" description="Polar residues" evidence="15">
    <location>
        <begin position="3120"/>
        <end position="3130"/>
    </location>
</feature>
<evidence type="ECO:0000256" key="3">
    <source>
        <dbReference type="ARBA" id="ARBA00022473"/>
    </source>
</evidence>
<evidence type="ECO:0000256" key="12">
    <source>
        <dbReference type="PROSITE-ProRule" id="PRU00228"/>
    </source>
</evidence>
<keyword evidence="8" id="KW-1133">Transmembrane helix</keyword>
<dbReference type="PROSITE" id="PS50135">
    <property type="entry name" value="ZF_ZZ_2"/>
    <property type="match status" value="1"/>
</dbReference>
<accession>A0AAV1DQF1</accession>
<feature type="zinc finger region" description="UBR-type" evidence="13">
    <location>
        <begin position="1549"/>
        <end position="1620"/>
    </location>
</feature>
<dbReference type="SMART" id="SM00396">
    <property type="entry name" value="ZnF_UBR1"/>
    <property type="match status" value="1"/>
</dbReference>
<feature type="region of interest" description="Disordered" evidence="15">
    <location>
        <begin position="3112"/>
        <end position="3146"/>
    </location>
</feature>
<dbReference type="SMART" id="SM00291">
    <property type="entry name" value="ZnF_ZZ"/>
    <property type="match status" value="1"/>
</dbReference>
<feature type="domain" description="ZZ-type" evidence="16">
    <location>
        <begin position="2585"/>
        <end position="2644"/>
    </location>
</feature>
<dbReference type="CDD" id="cd02249">
    <property type="entry name" value="ZZ"/>
    <property type="match status" value="1"/>
</dbReference>
<evidence type="ECO:0000256" key="10">
    <source>
        <dbReference type="ARBA" id="ARBA00023294"/>
    </source>
</evidence>
<evidence type="ECO:0000256" key="13">
    <source>
        <dbReference type="PROSITE-ProRule" id="PRU00508"/>
    </source>
</evidence>
<dbReference type="SUPFAM" id="SSF57850">
    <property type="entry name" value="RING/U-box"/>
    <property type="match status" value="1"/>
</dbReference>
<evidence type="ECO:0000256" key="8">
    <source>
        <dbReference type="ARBA" id="ARBA00022989"/>
    </source>
</evidence>
<dbReference type="GO" id="GO:0009506">
    <property type="term" value="C:plasmodesma"/>
    <property type="evidence" value="ECO:0007669"/>
    <property type="project" value="TreeGrafter"/>
</dbReference>
<gene>
    <name evidence="18" type="ORF">OLC1_LOCUS17684</name>
</gene>
<sequence>MAEEIAKLVDALSSASPDDDALSQRLRSDSSLSLGFRKLYSILKRCVTPIDDGDAAGANSKLGLQQLNLSQIQAVASIATAVVQATRSIAVEHVEPLVVAVVQKSVKFALCCLEKLTCDGDDLSIQSNMVQLLEIALVDRVDRELDSLHPYPPSALVDLLTTMALEDEAVQLEDYVRCILEGGRCSIEEKAADYILMIMESEKFQSDDVEKYSARRSFRLDTMKLSTVSRHYANFHLQCVRRLVFFSTELFGLLEPFDDQMASINLRKKLPLIVRVFKMLGYLVKEDPCVKVDGSLFQSFISFAGRLPKLFGIEFEFISSSAVVESSLESLAIFLMEEFLQLVQTVFHSRSVVNNIQACITASILDYLDSRVWTYNNTAVSPKLPLVCFPRVVIYLLKLIVDLKKYAHYVFQLKDINHDDFADMNIGHPACQVRAANMFLLKKYSVEELLGMIFPSSRQWVYNLVHLLLFLHSEGVKLGPKFERAGSNVLKATSEPESVACHEDDALFGDLFSEGGRSLGSVDGSDLPVAAGTSVSNFSNMPSQAAAELLRFLNNNVFSPDWNRMLYEDACKKLTRDDIGILLSLINHQAQYSEDWIPDSCTIVLELCFELIKKLLSLRALSDVVEESLIQKILVIENGAFIYNEQTLALLAHALISRSGPSGSHLRSKIYDIFIDFVVEKTKAVCSSCPTLHEVLETLPSVFHIEILLMAFHLSADKEKSSQMSAIFSSIRTIDAPSGCDSMQLTCWALLVSRMVLVFRHMLFFPHGCPPSLPLEFRSKLRGSPLARMRRSDSSSWTPLILENVTNMWHKEAPARRILLSQLVDVATIPSSLYGSDSAVDFLNLSWNELSVCFSSILGLWKGKQAGNVEDLIVERYMFLLCWDICMIEPALEPALISLRELEHCEGIEVEHFIAFSSLVLGHGGVVKQKVDFPLVVMGLLRHLHGLCSSDLVDVGWDFYLAGSWFSLILCVFDAGIWEFCKKNSIESGCPGWGGLAPRDSEFLALAETLVSSSLVDENFTMLLRLLLSFLKRFLAAYQKAFLRTFSNGDPTADDSFSPLLLLKHTGFEKSKQSEICVRMGYDLFHLESFYKLLPEVSKTIEKIVTDCRSKVYWEVSLHGFPCHSQIFSGVLLSCILNIKGIVGVLDGLLKVKGLNGSIFMETELRNQILESVLTIKCDRVFEILHGKCEAAYKSLSSVTEGPEYSSVFIMKNLEGFLRHVNQTGADSSIHEGLITYFIDILSDLKRDTSKALVLKYFLSDEDMSEPFQNFCGAPRCDLLVLIDSLDCCNSEPVNVKVINFFVDLLSGDMHLDVKQRLQRKFLAMDLSSLSRWLEQRLLGSVLESSSGLFCTKESSVSLRESTMNLIMCLLSPPAESISQELRRHIFEAMLLPLDGAFLHFDVGIAKSYFNFSLQLSRGDMLIRQLLQRTVSLIEKLSGDEGRLPGLKFIFGFLSAVLSESGYIKNTVDKSSLRTSSRSASGVGPLTSRPVNADALMISANQGATPAIDCDATSVDEDEDDGTSDGDVGSNLDKDDDEDGNSEKALASKVCTFTSSGSNFMEQHWYFCYTCDLTVSKGCCSVCAKVCHRGHRVVYSRSSRFFCDCGAGGVRGSSCQCLKPRKFTRGPDSPSQDAGGNLESFLPFPESADQLPESDSDVEEDALVEQDHSIKLSFPKEFQDGMPNFIGETDLEDRVLQLCSAVLPSITARRDSNLSREQKIDLGADKVLSHGAELLQLKKAYKSGSLDLKIKADYSNSKELKTHLASGSLVKSLLSVSSRGRLAVGEGDKVAIFDVGQLIGQATTAPVTADKANVKPLSKNIVRFEIVHIIFNPAVDNYLAVAGFEDCQVLTVNHRGEVTDRLAVELALQGAYIRRLDWIPGSQVHLMVITNKFVKIYDLSQDNISPMHYFTLPDDMIVDATVIMATQGRVFLIVLAESGNLYRLELSMKGNVGVKALKETIKTKGKDHSKGLSLHFSTSHKLLFVSYQDGTTLIGRLNSNATSMAEVCALVDNEPDGKLRPAGLHHWKELLDGIGLFFCFSSLKANASFVVSIRECELLCQNMRHSVGSNSPLVGITAYKPLSKDKIHCLTLHDDGSLQIYLHVPLGVDNSVAGVSEIVKKLGSGILSNKTYGGVKPEFPLDFFEKTVLITPDVKLSGDAIRNGDSEGAKQTLASEDGYLEGSSPSGFKITVSNPNPDIVMVGCRVHVGNTSANHIPSEINVFQRVIKLDEGMRSWYDIPFTVAESLLADEEFSISVGPPFGGSALPRIDSLEVYGRAKDEFGWKEKMDAILNMEARTLGSNSWGSASGRKSRATQTAPLQEQVMAEGLKLLSRIYSCKSEECSKVEEVNKLKCHKLLETIFESDREPLLLTSACRVLQALCPKREIYHQVKDALRLSGVVKSTSNLSSKLGTGGNAPGWIIEEFTAQMRAVSRIALHRRSNLAAFLETNGSEVIDGLMQVLWGILDLEHPDTQTMNNIVVSSVELIYSYAECLALNANETDRHSVGPAVSLFRELLFSANQAVQTSSSLAISSRLLQVPFPKQTMLVAEDVSENAAPAPVQADITSATTGNTHIMVEDDNITSSVQYCCDGCSTVPILRRRWHCTICPDFDLCEACYEVLDADRLPPPHSRDHPMTAIPIEVESLGVEGNEIHFSADDLGDPNLLTIQPNVSIQNTASSIHDLEQGEPAEFSGSVFDPVTISASKRIVNSLVLSELLDQLKGWMQTTSGVRAIPVLQLLFRLSSATGGPFDNGLESESLDLEKLVRWFLDEINLNKTFAARNRSPFGEVVILVFMFFTLMLRNWNQPGGDASVQKQGSTVDSNEKNLVQSLPSAAVHSQEKSDSVSHLVRACGLLRQQTFVTYLMDILQQLVHVFKSSHVNTDSSTGSNPGSGCGSLLTIRRDLPAGNFAPFFSDAYAKSHRTDIFADYPRLLLENTFRLVYSLIRPEKHDKGGEKDKFSKTSNKDLKLDGYQDILCSYINNPQTTFVRRYARRLFLHLCGSKTHYYSVRDTWQFSSEVKKLYKHVNKSGGFQSTISYERSVKIVKCLSTLAEVAAARPRNWQKYCMRHTDVLTFLMKGVFYFGEECVVQSLKLLCLAFYTGKDAHQSLQKSEGGEAGVSSNRSGSQPLESKKKKKGEDGAESGLEKSYLDMESVVGIFTENDGDALKQFVDLFLLEWNSSSVRVEAKGVLNGIWHHGNQPFKETMLTVLLQKVKSLPMYGQNITEYTQLVTSLLGRSSENTAKQQTNEIIDKCLTPDVVRCMFETLRSQNDLLANHPNSRIYNTLSSLVEFDGYYLESEPCVACSSPEVPYSRMKLESLKSETKFTDNRIIVKCTGSYTIQSVTMNVHDARKSKSVKVLNLYYNNRPVADLSELKNNWSLWKRAKTCHLAFNQTELKVDFPIPITACNFMIELEFFYENLQALSLEPLQCPRCSRPVTDKHGICSNCHENAYQCRQCRNINYENLDSFLCNECGYSKYGRFEFNFMAKPSFTFDNMENDEDMKRGLAAIESESENAHRRYQQLLGFKKPLLKIVSSIGENEMDSQQKDSVQQMMVSLPGPSCKINRKIALLGVLYGEKCKAAFDSVSKSVQTLQGLRRVLMNYLHLKHSDSAVASSRFVVSRSANSCYGCATTFVSQCLEMLLVLSKHPTSKKQLVTAGILSELFENNIHQGPKTARVQARAALCAFSEGDVNAVAELNGLIQRKVMYCLEHHRSMDIALATREELLLLSDVCSLVDEFWEGRLRVAFQLLFSSIKLGGKHPAISEHVILPCLRIISIACTPPKPDAGEKEPPNGKSATVSQLKDEKRSNVTASVAQSSGNKVVTESSEKSWDGSQKTQDIQLLSYSEWEKGASYLDFVRRQYKVSQVVKSGPRARSNRYDYLALKYVLKWRRRACKSQSGIASFELGSWVTELILSACSQSLRSEMCMLLSLLWGQSSSRRYRLLNLLMSLLPATLAAGENAAEYFELLFKMIESEDARLFVTVRGGLATICELITQEVNNIESFERSLHIDISQGFILHKLIELLGKFLEVRNIRSRFMREQFLAKLLEALIVIRGLIVQKTKLICDCNRLLKDLLDSLLLESEENKRHFIQACMHGLQIHGEERKGRNSMFILEQLCNLISPSKPEAVCLLILNKAHTQEEFIRGSMTKNPYSSAEIGPLMRDVKNKICHQLDLLGLLEDDYGMELLVAGNIISLDLSISQVYEQVWKKSNNQSSNALAGTTLLQSGNGVSSRDYPPMTVTYRLQGLDGEATEPMIKELDEDREESQDPEVEFAIAGAVRECGGLEVLLAMVQRLRDDLKSNQEQLVAVLNLLMLCCKTRENRRALLRLGALSLLLETARRAFSVDAMEPAEGILLIVESLTLEANESDSISIAPGVATVCSEEIGTSEQAKKIVLMFLERLSHPVGAKKSGKQQRNTEMVARILPYLTYGEPTAMEALIEHFEPYLRNWIEFDRLQKQCEDNPKDENMAQQANKQKFALENFVRVSESLKTSSCGERLKDIILEKGITGAAVKHLKDTFACTGQAGFKSSAEWQLGLKLPSVPLILSMLRGLSLGHLATQTCIDNGGILPLLHTLEGVPGENEIGARAENLLDMLSDKEGTGDGFLTEKVHQLRHATRDEMRRRALRKREELLKGLGMRQESSLDGGERIVVAQPVLEGLEDVEEEEEGLACMVCREGYRLRPTDLLGVYTYSKRVNLGIGASGNARGDTVYTTVSHFNIIHFQCHQEAKRADAALKNPKKEWDGAALRNNETLCNNLFPVRGPSVPLSQYLRYIDQYWDYLNALGRADGSRLRLLTYDIVLMLARFATGASFSADSRGGGKESNSRFLPFMIQMARHLVDHDTSQRQAMERSVATYLASSILEPRASSPGTPSSTATEETVQFMMVSSLLAESYESWLQHRRAFLQRGIYHAYMQQTHGRPSNRSPSATSSPSRSDVAGTSGAHTGGHDELLQLIQPMLVYTGLIEQLQHFFKVKKSSQAQVLPKALEVEDENRKLELWEVVMKERLLNVKEMLGFSKELLSWLDEVTSATDLQEAFDISGMLSDVLSGGFTRCEDFVNAAISSGRT</sequence>
<evidence type="ECO:0000313" key="18">
    <source>
        <dbReference type="EMBL" id="CAI9109909.1"/>
    </source>
</evidence>
<feature type="region of interest" description="UBR4 E3 catalytic module" evidence="14">
    <location>
        <begin position="4546"/>
        <end position="5072"/>
    </location>
</feature>
<dbReference type="PANTHER" id="PTHR21725:SF1">
    <property type="entry name" value="E3 UBIQUITIN-PROTEIN LIGASE UBR4"/>
    <property type="match status" value="1"/>
</dbReference>
<evidence type="ECO:0000256" key="7">
    <source>
        <dbReference type="ARBA" id="ARBA00022833"/>
    </source>
</evidence>
<evidence type="ECO:0000256" key="6">
    <source>
        <dbReference type="ARBA" id="ARBA00022771"/>
    </source>
</evidence>
<evidence type="ECO:0000256" key="1">
    <source>
        <dbReference type="ARBA" id="ARBA00004141"/>
    </source>
</evidence>
<evidence type="ECO:0000256" key="4">
    <source>
        <dbReference type="ARBA" id="ARBA00022692"/>
    </source>
</evidence>
<dbReference type="Gene3D" id="1.25.10.10">
    <property type="entry name" value="Leucine-rich Repeat Variant"/>
    <property type="match status" value="1"/>
</dbReference>
<feature type="region of interest" description="Disordered" evidence="15">
    <location>
        <begin position="4924"/>
        <end position="4950"/>
    </location>
</feature>
<reference evidence="18" key="1">
    <citation type="submission" date="2023-03" db="EMBL/GenBank/DDBJ databases">
        <authorList>
            <person name="Julca I."/>
        </authorList>
    </citation>
    <scope>NUCLEOTIDE SEQUENCE</scope>
</reference>
<dbReference type="GO" id="GO:0009734">
    <property type="term" value="P:auxin-activated signaling pathway"/>
    <property type="evidence" value="ECO:0007669"/>
    <property type="project" value="UniProtKB-KW"/>
</dbReference>
<dbReference type="InterPro" id="IPR000433">
    <property type="entry name" value="Znf_ZZ"/>
</dbReference>
<evidence type="ECO:0000259" key="16">
    <source>
        <dbReference type="PROSITE" id="PS50135"/>
    </source>
</evidence>
<keyword evidence="7" id="KW-0862">Zinc</keyword>
<dbReference type="SUPFAM" id="SSF48371">
    <property type="entry name" value="ARM repeat"/>
    <property type="match status" value="1"/>
</dbReference>
<dbReference type="InterPro" id="IPR043145">
    <property type="entry name" value="Znf_ZZ_sf"/>
</dbReference>
<keyword evidence="3" id="KW-0217">Developmental protein</keyword>
<evidence type="ECO:0000256" key="2">
    <source>
        <dbReference type="ARBA" id="ARBA00009970"/>
    </source>
</evidence>
<dbReference type="GO" id="GO:0008270">
    <property type="term" value="F:zinc ion binding"/>
    <property type="evidence" value="ECO:0007669"/>
    <property type="project" value="UniProtKB-KW"/>
</dbReference>
<comment type="subcellular location">
    <subcellularLocation>
        <location evidence="1">Membrane</location>
        <topology evidence="1">Multi-pass membrane protein</topology>
    </subcellularLocation>
</comment>
<feature type="domain" description="UBR-type" evidence="17">
    <location>
        <begin position="1549"/>
        <end position="1620"/>
    </location>
</feature>
<dbReference type="InterPro" id="IPR016024">
    <property type="entry name" value="ARM-type_fold"/>
</dbReference>
<dbReference type="GO" id="GO:0005829">
    <property type="term" value="C:cytosol"/>
    <property type="evidence" value="ECO:0007669"/>
    <property type="project" value="TreeGrafter"/>
</dbReference>
<evidence type="ECO:0000256" key="9">
    <source>
        <dbReference type="ARBA" id="ARBA00023136"/>
    </source>
</evidence>
<feature type="compositionally biased region" description="Low complexity" evidence="15">
    <location>
        <begin position="4927"/>
        <end position="4942"/>
    </location>
</feature>
<proteinExistence type="inferred from homology"/>
<feature type="region of interest" description="Disordered" evidence="15">
    <location>
        <begin position="1512"/>
        <end position="1541"/>
    </location>
</feature>
<feature type="compositionally biased region" description="Acidic residues" evidence="15">
    <location>
        <begin position="1514"/>
        <end position="1524"/>
    </location>
</feature>
<dbReference type="Gene3D" id="3.30.60.90">
    <property type="match status" value="1"/>
</dbReference>
<evidence type="ECO:0000256" key="15">
    <source>
        <dbReference type="SAM" id="MobiDB-lite"/>
    </source>
</evidence>
<feature type="compositionally biased region" description="Polar residues" evidence="15">
    <location>
        <begin position="3812"/>
        <end position="3828"/>
    </location>
</feature>
<keyword evidence="4" id="KW-0812">Transmembrane</keyword>
<dbReference type="Pfam" id="PF24079">
    <property type="entry name" value="UBR4"/>
    <property type="match status" value="1"/>
</dbReference>
<dbReference type="InterPro" id="IPR045189">
    <property type="entry name" value="UBR4-like"/>
</dbReference>
<evidence type="ECO:0000256" key="5">
    <source>
        <dbReference type="ARBA" id="ARBA00022723"/>
    </source>
</evidence>
<dbReference type="InterPro" id="IPR003126">
    <property type="entry name" value="Znf_UBR"/>
</dbReference>
<keyword evidence="6 12" id="KW-0863">Zinc-finger</keyword>